<evidence type="ECO:0000259" key="19">
    <source>
        <dbReference type="Pfam" id="PF01764"/>
    </source>
</evidence>
<dbReference type="SUPFAM" id="SSF53474">
    <property type="entry name" value="alpha/beta-Hydrolases"/>
    <property type="match status" value="1"/>
</dbReference>
<dbReference type="GO" id="GO:0032585">
    <property type="term" value="C:multivesicular body membrane"/>
    <property type="evidence" value="ECO:0007669"/>
    <property type="project" value="UniProtKB-SubCell"/>
</dbReference>
<evidence type="ECO:0000256" key="10">
    <source>
        <dbReference type="ARBA" id="ARBA00022963"/>
    </source>
</evidence>
<evidence type="ECO:0000256" key="13">
    <source>
        <dbReference type="ARBA" id="ARBA00023006"/>
    </source>
</evidence>
<evidence type="ECO:0000256" key="12">
    <source>
        <dbReference type="ARBA" id="ARBA00022989"/>
    </source>
</evidence>
<dbReference type="GO" id="GO:0034727">
    <property type="term" value="P:piecemeal microautophagy of the nucleus"/>
    <property type="evidence" value="ECO:0007669"/>
    <property type="project" value="TreeGrafter"/>
</dbReference>
<comment type="similarity">
    <text evidence="4">Belongs to the AB hydrolase superfamily. Lipase family.</text>
</comment>
<dbReference type="PANTHER" id="PTHR47175:SF2">
    <property type="entry name" value="LIPASE ATG15-RELATED"/>
    <property type="match status" value="1"/>
</dbReference>
<keyword evidence="15" id="KW-0472">Membrane</keyword>
<dbReference type="GO" id="GO:0004806">
    <property type="term" value="F:triacylglycerol lipase activity"/>
    <property type="evidence" value="ECO:0007669"/>
    <property type="project" value="UniProtKB-EC"/>
</dbReference>
<evidence type="ECO:0000256" key="11">
    <source>
        <dbReference type="ARBA" id="ARBA00022968"/>
    </source>
</evidence>
<comment type="caution">
    <text evidence="20">The sequence shown here is derived from an EMBL/GenBank/DDBJ whole genome shotgun (WGS) entry which is preliminary data.</text>
</comment>
<organism evidence="20 21">
    <name type="scientific">Bifiguratus adelaidae</name>
    <dbReference type="NCBI Taxonomy" id="1938954"/>
    <lineage>
        <taxon>Eukaryota</taxon>
        <taxon>Fungi</taxon>
        <taxon>Fungi incertae sedis</taxon>
        <taxon>Mucoromycota</taxon>
        <taxon>Mucoromycotina</taxon>
        <taxon>Endogonomycetes</taxon>
        <taxon>Endogonales</taxon>
        <taxon>Endogonales incertae sedis</taxon>
        <taxon>Bifiguratus</taxon>
    </lineage>
</organism>
<evidence type="ECO:0000256" key="17">
    <source>
        <dbReference type="ARBA" id="ARBA00024663"/>
    </source>
</evidence>
<keyword evidence="9" id="KW-0378">Hydrolase</keyword>
<gene>
    <name evidence="20" type="ORF">BZG36_03069</name>
</gene>
<dbReference type="GO" id="GO:0004620">
    <property type="term" value="F:phospholipase activity"/>
    <property type="evidence" value="ECO:0007669"/>
    <property type="project" value="TreeGrafter"/>
</dbReference>
<keyword evidence="12" id="KW-1133">Transmembrane helix</keyword>
<comment type="function">
    <text evidence="17">Lipase which is essential for lysis of subvacuolar cytoplasm to vacuole targeted bodies and intravacuolar autophagic bodies. Involved in the lysis of intravacuolar multivesicular body (MVB) vesicles. The intravacuolar membrane disintegration by ATG15 is critical to life span extension.</text>
</comment>
<keyword evidence="10" id="KW-0442">Lipid degradation</keyword>
<evidence type="ECO:0000313" key="20">
    <source>
        <dbReference type="EMBL" id="OZJ03751.1"/>
    </source>
</evidence>
<evidence type="ECO:0000256" key="18">
    <source>
        <dbReference type="ARBA" id="ARBA00029828"/>
    </source>
</evidence>
<dbReference type="Pfam" id="PF01764">
    <property type="entry name" value="Lipase_3"/>
    <property type="match status" value="1"/>
</dbReference>
<dbReference type="InterPro" id="IPR050805">
    <property type="entry name" value="ATG15_Lipase"/>
</dbReference>
<evidence type="ECO:0000256" key="8">
    <source>
        <dbReference type="ARBA" id="ARBA00022753"/>
    </source>
</evidence>
<dbReference type="Proteomes" id="UP000242875">
    <property type="component" value="Unassembled WGS sequence"/>
</dbReference>
<keyword evidence="11" id="KW-0735">Signal-anchor</keyword>
<reference evidence="20 21" key="1">
    <citation type="journal article" date="2017" name="Mycologia">
        <title>Bifiguratus adelaidae, gen. et sp. nov., a new member of Mucoromycotina in endophytic and soil-dwelling habitats.</title>
        <authorList>
            <person name="Torres-Cruz T.J."/>
            <person name="Billingsley Tobias T.L."/>
            <person name="Almatruk M."/>
            <person name="Hesse C."/>
            <person name="Kuske C.R."/>
            <person name="Desiro A."/>
            <person name="Benucci G.M."/>
            <person name="Bonito G."/>
            <person name="Stajich J.E."/>
            <person name="Dunlap C."/>
            <person name="Arnold A.E."/>
            <person name="Porras-Alfaro A."/>
        </authorList>
    </citation>
    <scope>NUCLEOTIDE SEQUENCE [LARGE SCALE GENOMIC DNA]</scope>
    <source>
        <strain evidence="20 21">AZ0501</strain>
    </source>
</reference>
<keyword evidence="14" id="KW-0443">Lipid metabolism</keyword>
<keyword evidence="7" id="KW-0812">Transmembrane</keyword>
<evidence type="ECO:0000256" key="9">
    <source>
        <dbReference type="ARBA" id="ARBA00022801"/>
    </source>
</evidence>
<keyword evidence="8" id="KW-0967">Endosome</keyword>
<evidence type="ECO:0000256" key="16">
    <source>
        <dbReference type="ARBA" id="ARBA00023180"/>
    </source>
</evidence>
<dbReference type="InterPro" id="IPR002921">
    <property type="entry name" value="Fungal_lipase-type"/>
</dbReference>
<evidence type="ECO:0000256" key="1">
    <source>
        <dbReference type="ARBA" id="ARBA00001024"/>
    </source>
</evidence>
<evidence type="ECO:0000256" key="2">
    <source>
        <dbReference type="ARBA" id="ARBA00004270"/>
    </source>
</evidence>
<dbReference type="GO" id="GO:0034496">
    <property type="term" value="P:multivesicular body membrane disassembly"/>
    <property type="evidence" value="ECO:0007669"/>
    <property type="project" value="TreeGrafter"/>
</dbReference>
<accession>A0A261XZJ1</accession>
<evidence type="ECO:0000256" key="15">
    <source>
        <dbReference type="ARBA" id="ARBA00023136"/>
    </source>
</evidence>
<evidence type="ECO:0000313" key="21">
    <source>
        <dbReference type="Proteomes" id="UP000242875"/>
    </source>
</evidence>
<dbReference type="GO" id="GO:0005775">
    <property type="term" value="C:vacuolar lumen"/>
    <property type="evidence" value="ECO:0007669"/>
    <property type="project" value="TreeGrafter"/>
</dbReference>
<keyword evidence="16" id="KW-0325">Glycoprotein</keyword>
<dbReference type="AlphaFoldDB" id="A0A261XZJ1"/>
<sequence length="454" mass="51330">MSNPAQHKARAHRLLAALLITGIVTSLTIWHHTADVRLFPTTRPSATPDRAVHHLRLKHILHRPEVRFTSFSNELDLADVYRLDVPDFAVDDTGSPMQTFALASTMPSHAQIQSTQATNSYLNNQFDAIANVSTDNIDHTKQIWLSSLAKILQSAERYATLLREPHKHRLPNMTDLTTISNLAKMSNNAYNADEGGNDWYALDPDEDADVEQRWRVNATFGWDYPGVRGHIFGDEANRTLDNLLFSCCCGKAATPYKAVCDCAERRPNVCKQECVEDSLLTDDSYFKSVLQIVFEVIVLYPNAEIWLTGHSLGGALASLVGMFFNFPAVAFENPGDRLAAQRLHLDWFKPRGWTFSDALTWHVGHTADPIFMGVCKGPTSPCWYTGYSMETKCRTGKSCVFNTVEDDDYGWVMSINAHRIQFVIERLYKTWKKQVPECLVEEEDCVDCGLWQFK</sequence>
<comment type="subunit">
    <text evidence="5">Binds to both phosphatidylinositol (PI) and phosphatidylinositol 3,5-bisphosphate (PIP2).</text>
</comment>
<dbReference type="PANTHER" id="PTHR47175">
    <property type="entry name" value="LIPASE ATG15-RELATED"/>
    <property type="match status" value="1"/>
</dbReference>
<dbReference type="GO" id="GO:0046461">
    <property type="term" value="P:neutral lipid catabolic process"/>
    <property type="evidence" value="ECO:0007669"/>
    <property type="project" value="TreeGrafter"/>
</dbReference>
<evidence type="ECO:0000256" key="3">
    <source>
        <dbReference type="ARBA" id="ARBA00004343"/>
    </source>
</evidence>
<evidence type="ECO:0000256" key="7">
    <source>
        <dbReference type="ARBA" id="ARBA00022692"/>
    </source>
</evidence>
<dbReference type="EMBL" id="MVBO01000070">
    <property type="protein sequence ID" value="OZJ03751.1"/>
    <property type="molecule type" value="Genomic_DNA"/>
</dbReference>
<dbReference type="Gene3D" id="3.40.50.1820">
    <property type="entry name" value="alpha/beta hydrolase"/>
    <property type="match status" value="1"/>
</dbReference>
<dbReference type="GO" id="GO:0006660">
    <property type="term" value="P:phosphatidylserine catabolic process"/>
    <property type="evidence" value="ECO:0007669"/>
    <property type="project" value="TreeGrafter"/>
</dbReference>
<evidence type="ECO:0000256" key="4">
    <source>
        <dbReference type="ARBA" id="ARBA00010701"/>
    </source>
</evidence>
<dbReference type="InterPro" id="IPR029058">
    <property type="entry name" value="AB_hydrolase_fold"/>
</dbReference>
<comment type="catalytic activity">
    <reaction evidence="1">
        <text>a triacylglycerol + H2O = a diacylglycerol + a fatty acid + H(+)</text>
        <dbReference type="Rhea" id="RHEA:12044"/>
        <dbReference type="ChEBI" id="CHEBI:15377"/>
        <dbReference type="ChEBI" id="CHEBI:15378"/>
        <dbReference type="ChEBI" id="CHEBI:17855"/>
        <dbReference type="ChEBI" id="CHEBI:18035"/>
        <dbReference type="ChEBI" id="CHEBI:28868"/>
        <dbReference type="EC" id="3.1.1.3"/>
    </reaction>
</comment>
<keyword evidence="21" id="KW-1185">Reference proteome</keyword>
<evidence type="ECO:0000256" key="6">
    <source>
        <dbReference type="ARBA" id="ARBA00013279"/>
    </source>
</evidence>
<evidence type="ECO:0000256" key="14">
    <source>
        <dbReference type="ARBA" id="ARBA00023098"/>
    </source>
</evidence>
<feature type="domain" description="Fungal lipase-type" evidence="19">
    <location>
        <begin position="284"/>
        <end position="323"/>
    </location>
</feature>
<proteinExistence type="inferred from homology"/>
<evidence type="ECO:0000256" key="5">
    <source>
        <dbReference type="ARBA" id="ARBA00011137"/>
    </source>
</evidence>
<protein>
    <recommendedName>
        <fullName evidence="6">triacylglycerol lipase</fullName>
        <ecNumber evidence="6">3.1.1.3</ecNumber>
    </recommendedName>
    <alternativeName>
        <fullName evidence="18">Autophagy-related protein 15</fullName>
    </alternativeName>
</protein>
<name>A0A261XZJ1_9FUNG</name>
<comment type="subcellular location">
    <subcellularLocation>
        <location evidence="3">Endosome</location>
        <location evidence="3">Multivesicular body membrane</location>
        <topology evidence="3">Single-pass type II membrane protein</topology>
    </subcellularLocation>
    <subcellularLocation>
        <location evidence="2">Prevacuolar compartment membrane</location>
        <topology evidence="2">Single-pass type II membrane protein</topology>
    </subcellularLocation>
</comment>
<dbReference type="EC" id="3.1.1.3" evidence="6"/>
<keyword evidence="13" id="KW-0072">Autophagy</keyword>
<dbReference type="OrthoDB" id="58570at2759"/>